<dbReference type="AlphaFoldDB" id="A0A366DK37"/>
<protein>
    <submittedName>
        <fullName evidence="1">SIR2-like protein</fullName>
    </submittedName>
</protein>
<dbReference type="RefSeq" id="WP_113946199.1">
    <property type="nucleotide sequence ID" value="NZ_JBHEEG010000005.1"/>
</dbReference>
<organism evidence="1 2">
    <name type="scientific">Pseudochrobactrum asaccharolyticum</name>
    <dbReference type="NCBI Taxonomy" id="354351"/>
    <lineage>
        <taxon>Bacteria</taxon>
        <taxon>Pseudomonadati</taxon>
        <taxon>Pseudomonadota</taxon>
        <taxon>Alphaproteobacteria</taxon>
        <taxon>Hyphomicrobiales</taxon>
        <taxon>Brucellaceae</taxon>
        <taxon>Pseudochrobactrum</taxon>
    </lineage>
</organism>
<dbReference type="Gene3D" id="3.40.50.1220">
    <property type="entry name" value="TPP-binding domain"/>
    <property type="match status" value="1"/>
</dbReference>
<dbReference type="InterPro" id="IPR029035">
    <property type="entry name" value="DHS-like_NAD/FAD-binding_dom"/>
</dbReference>
<evidence type="ECO:0000313" key="1">
    <source>
        <dbReference type="EMBL" id="RBO90442.1"/>
    </source>
</evidence>
<dbReference type="OrthoDB" id="2077946at2"/>
<dbReference type="SUPFAM" id="SSF52467">
    <property type="entry name" value="DHS-like NAD/FAD-binding domain"/>
    <property type="match status" value="1"/>
</dbReference>
<dbReference type="Proteomes" id="UP000252893">
    <property type="component" value="Unassembled WGS sequence"/>
</dbReference>
<comment type="caution">
    <text evidence="1">The sequence shown here is derived from an EMBL/GenBank/DDBJ whole genome shotgun (WGS) entry which is preliminary data.</text>
</comment>
<keyword evidence="2" id="KW-1185">Reference proteome</keyword>
<proteinExistence type="predicted"/>
<gene>
    <name evidence="1" type="ORF">DFR47_1133</name>
</gene>
<dbReference type="EMBL" id="QNRH01000013">
    <property type="protein sequence ID" value="RBO90442.1"/>
    <property type="molecule type" value="Genomic_DNA"/>
</dbReference>
<sequence length="1203" mass="136737">MALRFSNLGPEFPRPFIQALKAGEVVFLCGAGISAPQLPGFETLVADTYSKLGIDKNPSEESSFIGGRYEEVLGSLSRRLAEPENMISTVSELLAVPDNINLNQHNIVLRLSRDINNKIVVVTTNFDTLLERASESLAENIRTPSYAGQSLPAPGGASFSGVIHIHGRLEDTQLDLDSTPLILTSADYGDAYMRSGWASRFLFDLARCKTIVLIGYSANDAPVRYFLNVLESDRARFPDLKPVYAFDTFEHDPNEAEARWGTLAVTPLSYCKRNPQTGGEDHSPLWQDLAQLADLVETPQLLSAERTKQMLSRENTDISPQQLRELSWLLSDHNDLWPVVITAVTDPSWFHLLDENKLWTKTDASRVIASWVARNFEDRQRYMVAIEWSNILESDFLAKLDQFLRQTPSVSPFWLKLWRLLFLTKPDSHVGHRIFDRGALELKHAFGSGLILDRELTQAIALLTPVLKARRPYVTPEDVHSSNLRISKYVSLELIVTDEYDANQTIETLIEREEHMLRVLELCTESLRSTLYQAVEIELILQDYDLTDYTVPSIERHKQNEHHNGMLFLLSMIVQGLPKAIAMDQNRTKDLISQWRSLPGRLGKRLMLHAARNTQTCSANEALQLLLDLNETDFWTIRREFALLLRDRAAEADPEILDAVVRRILSTGEAYYSRYSIAEGEVDWRKHSLDIKVWLHLNMLDEAEVLSEQGRAELEAIVVRHSYLNRKVEDSDFFNSYSSGITTVEGDSSQIIEAEPADRLKVATDLIRSPNIHQKMGWENYCRSDLQGAFQVLKGSSLEGSNLELWNIFLPLLAYQNDPKQEDTSRVLIVQALAHLEKLDDSSLEILASNIVETLVSGPRRDISNLENWCDRLWAAIKKTDQQIDFKRNIYERAINCSAGRLVHVLLAELNHTIKNSGPYLKRQCERLISISLDKSQVGVIARSALIHDLAFILHADEALAVKYLIPLLNQNTDEARALRAVLVSHSNITPEITKFARDVVLLGVIEGGVNSNFSTQTALSVLRPAIHTLHGDNSDGWGINFVDVRQVLKEAPNYIRSGMLDAFVRWIQNLKHEPAKVWEKTIFPFFDLIWPKERRYIDNAHNRHLFYLVAYAGQIFPEACARLRPYFHVGSGELAGLHWIIKSKVPENFPASVLDLLWLVCGPDGETNYYMAELLDRLYAADNNIKIDRRFQSLKRRTTQYK</sequence>
<name>A0A366DK37_9HYPH</name>
<dbReference type="Pfam" id="PF13289">
    <property type="entry name" value="SIR2_2"/>
    <property type="match status" value="1"/>
</dbReference>
<evidence type="ECO:0000313" key="2">
    <source>
        <dbReference type="Proteomes" id="UP000252893"/>
    </source>
</evidence>
<reference evidence="1 2" key="1">
    <citation type="submission" date="2018-06" db="EMBL/GenBank/DDBJ databases">
        <title>Genomic Encyclopedia of Type Strains, Phase IV (KMG-IV): sequencing the most valuable type-strain genomes for metagenomic binning, comparative biology and taxonomic classification.</title>
        <authorList>
            <person name="Goeker M."/>
        </authorList>
    </citation>
    <scope>NUCLEOTIDE SEQUENCE [LARGE SCALE GENOMIC DNA]</scope>
    <source>
        <strain evidence="1 2">DSM 25619</strain>
    </source>
</reference>
<accession>A0A366DK37</accession>